<dbReference type="STRING" id="36087.A0A077ZH58"/>
<protein>
    <submittedName>
        <fullName evidence="2">Gal Lectin domain containing protein</fullName>
    </submittedName>
</protein>
<dbReference type="Gene3D" id="2.60.120.740">
    <property type="match status" value="1"/>
</dbReference>
<dbReference type="PANTHER" id="PTHR46780">
    <property type="entry name" value="PROTEIN EVA-1"/>
    <property type="match status" value="1"/>
</dbReference>
<reference evidence="2" key="1">
    <citation type="submission" date="2014-01" db="EMBL/GenBank/DDBJ databases">
        <authorList>
            <person name="Aslett M."/>
        </authorList>
    </citation>
    <scope>NUCLEOTIDE SEQUENCE</scope>
</reference>
<evidence type="ECO:0000313" key="2">
    <source>
        <dbReference type="EMBL" id="CDW57995.1"/>
    </source>
</evidence>
<dbReference type="Proteomes" id="UP000030665">
    <property type="component" value="Unassembled WGS sequence"/>
</dbReference>
<evidence type="ECO:0000256" key="1">
    <source>
        <dbReference type="SAM" id="SignalP"/>
    </source>
</evidence>
<feature type="signal peptide" evidence="1">
    <location>
        <begin position="1"/>
        <end position="16"/>
    </location>
</feature>
<dbReference type="OrthoDB" id="5970528at2759"/>
<dbReference type="EMBL" id="HG806249">
    <property type="protein sequence ID" value="CDW57995.1"/>
    <property type="molecule type" value="Genomic_DNA"/>
</dbReference>
<evidence type="ECO:0000313" key="3">
    <source>
        <dbReference type="Proteomes" id="UP000030665"/>
    </source>
</evidence>
<name>A0A077ZH58_TRITR</name>
<keyword evidence="1" id="KW-0732">Signal</keyword>
<keyword evidence="3" id="KW-1185">Reference proteome</keyword>
<keyword evidence="2" id="KW-0430">Lectin</keyword>
<proteinExistence type="predicted"/>
<dbReference type="AlphaFoldDB" id="A0A077ZH58"/>
<feature type="chain" id="PRO_5001728748" evidence="1">
    <location>
        <begin position="17"/>
        <end position="220"/>
    </location>
</feature>
<organism evidence="2 3">
    <name type="scientific">Trichuris trichiura</name>
    <name type="common">Whipworm</name>
    <name type="synonym">Trichocephalus trichiurus</name>
    <dbReference type="NCBI Taxonomy" id="36087"/>
    <lineage>
        <taxon>Eukaryota</taxon>
        <taxon>Metazoa</taxon>
        <taxon>Ecdysozoa</taxon>
        <taxon>Nematoda</taxon>
        <taxon>Enoplea</taxon>
        <taxon>Dorylaimia</taxon>
        <taxon>Trichinellida</taxon>
        <taxon>Trichuridae</taxon>
        <taxon>Trichuris</taxon>
    </lineage>
</organism>
<gene>
    <name evidence="2" type="ORF">TTRE_0000629601</name>
</gene>
<dbReference type="GO" id="GO:0030246">
    <property type="term" value="F:carbohydrate binding"/>
    <property type="evidence" value="ECO:0007669"/>
    <property type="project" value="UniProtKB-KW"/>
</dbReference>
<reference evidence="2" key="2">
    <citation type="submission" date="2014-03" db="EMBL/GenBank/DDBJ databases">
        <title>The whipworm genome and dual-species transcriptomics of an intimate host-pathogen interaction.</title>
        <authorList>
            <person name="Foth B.J."/>
            <person name="Tsai I.J."/>
            <person name="Reid A.J."/>
            <person name="Bancroft A.J."/>
            <person name="Nichol S."/>
            <person name="Tracey A."/>
            <person name="Holroyd N."/>
            <person name="Cotton J.A."/>
            <person name="Stanley E.J."/>
            <person name="Zarowiecki M."/>
            <person name="Liu J.Z."/>
            <person name="Huckvale T."/>
            <person name="Cooper P.J."/>
            <person name="Grencis R.K."/>
            <person name="Berriman M."/>
        </authorList>
    </citation>
    <scope>NUCLEOTIDE SEQUENCE [LARGE SCALE GENOMIC DNA]</scope>
</reference>
<accession>A0A077ZH58</accession>
<dbReference type="InterPro" id="IPR043159">
    <property type="entry name" value="Lectin_gal-bd_sf"/>
</dbReference>
<sequence length="220" mass="25040">MFPLLLAFTLIEPGWCHNLPNAQLYNHRSNGNPTAFGLLSLRLREKSYCEGEKAAFKCPMHTQIAIDEVFYGHSARTAEICAIASTKKRTTTEGRNGTKRKVDYNIRMSSQSNDSCEFATETCQNKRRCWIKTGARDPALNNCSQIGRHFQVSYRCRPSQFNGEFFCDNQLMSLSCLQGQRLAIHSAFYRSVPPKGSGNCQKTPSELYIGIFLRFQIRFI</sequence>